<dbReference type="AlphaFoldDB" id="A0A699T2X9"/>
<proteinExistence type="predicted"/>
<dbReference type="EMBL" id="BKCJ011203986">
    <property type="protein sequence ID" value="GFD03294.1"/>
    <property type="molecule type" value="Genomic_DNA"/>
</dbReference>
<accession>A0A699T2X9</accession>
<organism evidence="1">
    <name type="scientific">Tanacetum cinerariifolium</name>
    <name type="common">Dalmatian daisy</name>
    <name type="synonym">Chrysanthemum cinerariifolium</name>
    <dbReference type="NCBI Taxonomy" id="118510"/>
    <lineage>
        <taxon>Eukaryota</taxon>
        <taxon>Viridiplantae</taxon>
        <taxon>Streptophyta</taxon>
        <taxon>Embryophyta</taxon>
        <taxon>Tracheophyta</taxon>
        <taxon>Spermatophyta</taxon>
        <taxon>Magnoliopsida</taxon>
        <taxon>eudicotyledons</taxon>
        <taxon>Gunneridae</taxon>
        <taxon>Pentapetalae</taxon>
        <taxon>asterids</taxon>
        <taxon>campanulids</taxon>
        <taxon>Asterales</taxon>
        <taxon>Asteraceae</taxon>
        <taxon>Asteroideae</taxon>
        <taxon>Anthemideae</taxon>
        <taxon>Anthemidinae</taxon>
        <taxon>Tanacetum</taxon>
    </lineage>
</organism>
<sequence length="143" mass="14695">ELAPARGGRVDTRVRLRLYRLCVAGGTGGPRAPPAGDAGGPVTWLRGTGPAHGLGRGLSAGRAHGERVLAGCGLHGAAGHGLHKCRYPTGNAAGLPQPASRPVASPRSIGLMPNALPVNNLLCPLPPFVLNWPLRPTFRLCCP</sequence>
<comment type="caution">
    <text evidence="1">The sequence shown here is derived from an EMBL/GenBank/DDBJ whole genome shotgun (WGS) entry which is preliminary data.</text>
</comment>
<gene>
    <name evidence="1" type="ORF">Tci_875263</name>
</gene>
<reference evidence="1" key="1">
    <citation type="journal article" date="2019" name="Sci. Rep.">
        <title>Draft genome of Tanacetum cinerariifolium, the natural source of mosquito coil.</title>
        <authorList>
            <person name="Yamashiro T."/>
            <person name="Shiraishi A."/>
            <person name="Satake H."/>
            <person name="Nakayama K."/>
        </authorList>
    </citation>
    <scope>NUCLEOTIDE SEQUENCE</scope>
</reference>
<feature type="non-terminal residue" evidence="1">
    <location>
        <position position="1"/>
    </location>
</feature>
<name>A0A699T2X9_TANCI</name>
<protein>
    <submittedName>
        <fullName evidence="1">Uncharacterized protein</fullName>
    </submittedName>
</protein>
<evidence type="ECO:0000313" key="1">
    <source>
        <dbReference type="EMBL" id="GFD03294.1"/>
    </source>
</evidence>